<keyword evidence="3" id="KW-0547">Nucleotide-binding</keyword>
<keyword evidence="1" id="KW-0813">Transport</keyword>
<dbReference type="PANTHER" id="PTHR43790">
    <property type="entry name" value="CARBOHYDRATE TRANSPORT ATP-BINDING PROTEIN MG119-RELATED"/>
    <property type="match status" value="1"/>
</dbReference>
<evidence type="ECO:0000313" key="6">
    <source>
        <dbReference type="EMBL" id="SVC37467.1"/>
    </source>
</evidence>
<dbReference type="InterPro" id="IPR050107">
    <property type="entry name" value="ABC_carbohydrate_import_ATPase"/>
</dbReference>
<dbReference type="PANTHER" id="PTHR43790:SF9">
    <property type="entry name" value="GALACTOFURANOSE TRANSPORTER ATP-BINDING PROTEIN YTFR"/>
    <property type="match status" value="1"/>
</dbReference>
<dbReference type="InterPro" id="IPR017871">
    <property type="entry name" value="ABC_transporter-like_CS"/>
</dbReference>
<dbReference type="PROSITE" id="PS50893">
    <property type="entry name" value="ABC_TRANSPORTER_2"/>
    <property type="match status" value="1"/>
</dbReference>
<dbReference type="PROSITE" id="PS00211">
    <property type="entry name" value="ABC_TRANSPORTER_1"/>
    <property type="match status" value="1"/>
</dbReference>
<organism evidence="6">
    <name type="scientific">marine metagenome</name>
    <dbReference type="NCBI Taxonomy" id="408172"/>
    <lineage>
        <taxon>unclassified sequences</taxon>
        <taxon>metagenomes</taxon>
        <taxon>ecological metagenomes</taxon>
    </lineage>
</organism>
<dbReference type="AlphaFoldDB" id="A0A382LQC0"/>
<evidence type="ECO:0000259" key="5">
    <source>
        <dbReference type="PROSITE" id="PS50893"/>
    </source>
</evidence>
<dbReference type="Gene3D" id="3.40.50.300">
    <property type="entry name" value="P-loop containing nucleotide triphosphate hydrolases"/>
    <property type="match status" value="1"/>
</dbReference>
<protein>
    <recommendedName>
        <fullName evidence="5">ABC transporter domain-containing protein</fullName>
    </recommendedName>
</protein>
<reference evidence="6" key="1">
    <citation type="submission" date="2018-05" db="EMBL/GenBank/DDBJ databases">
        <authorList>
            <person name="Lanie J.A."/>
            <person name="Ng W.-L."/>
            <person name="Kazmierczak K.M."/>
            <person name="Andrzejewski T.M."/>
            <person name="Davidsen T.M."/>
            <person name="Wayne K.J."/>
            <person name="Tettelin H."/>
            <person name="Glass J.I."/>
            <person name="Rusch D."/>
            <person name="Podicherti R."/>
            <person name="Tsui H.-C.T."/>
            <person name="Winkler M.E."/>
        </authorList>
    </citation>
    <scope>NUCLEOTIDE SEQUENCE</scope>
</reference>
<dbReference type="Pfam" id="PF00005">
    <property type="entry name" value="ABC_tran"/>
    <property type="match status" value="1"/>
</dbReference>
<evidence type="ECO:0000256" key="1">
    <source>
        <dbReference type="ARBA" id="ARBA00022448"/>
    </source>
</evidence>
<keyword evidence="4" id="KW-0067">ATP-binding</keyword>
<dbReference type="InterPro" id="IPR003439">
    <property type="entry name" value="ABC_transporter-like_ATP-bd"/>
</dbReference>
<accession>A0A382LQC0</accession>
<evidence type="ECO:0000256" key="4">
    <source>
        <dbReference type="ARBA" id="ARBA00022840"/>
    </source>
</evidence>
<proteinExistence type="predicted"/>
<name>A0A382LQC0_9ZZZZ</name>
<dbReference type="InterPro" id="IPR027417">
    <property type="entry name" value="P-loop_NTPase"/>
</dbReference>
<dbReference type="SUPFAM" id="SSF52540">
    <property type="entry name" value="P-loop containing nucleoside triphosphate hydrolases"/>
    <property type="match status" value="1"/>
</dbReference>
<evidence type="ECO:0000256" key="2">
    <source>
        <dbReference type="ARBA" id="ARBA00022737"/>
    </source>
</evidence>
<dbReference type="GO" id="GO:0005524">
    <property type="term" value="F:ATP binding"/>
    <property type="evidence" value="ECO:0007669"/>
    <property type="project" value="UniProtKB-KW"/>
</dbReference>
<evidence type="ECO:0000256" key="3">
    <source>
        <dbReference type="ARBA" id="ARBA00022741"/>
    </source>
</evidence>
<feature type="non-terminal residue" evidence="6">
    <location>
        <position position="1"/>
    </location>
</feature>
<dbReference type="EMBL" id="UINC01087792">
    <property type="protein sequence ID" value="SVC37467.1"/>
    <property type="molecule type" value="Genomic_DNA"/>
</dbReference>
<gene>
    <name evidence="6" type="ORF">METZ01_LOCUS290321</name>
</gene>
<feature type="domain" description="ABC transporter" evidence="5">
    <location>
        <begin position="4"/>
        <end position="209"/>
    </location>
</feature>
<dbReference type="GO" id="GO:0016887">
    <property type="term" value="F:ATP hydrolysis activity"/>
    <property type="evidence" value="ECO:0007669"/>
    <property type="project" value="InterPro"/>
</dbReference>
<sequence length="272" mass="30186">DEFVKILAGVQESHGGTTEVLDNNDKFIKYNSLMDAKNNGISFVSGDRKKEGILPNLSIYENLVVPLYRTTSKAGWLGFVNWLELNGIYEYEVERLSIKTGPKDNLIGSLSGGNQQKVMIARSLATHPKILVLNDPARGIDVSTKRDLYTHLRKFVEEGNTVIFLSSELEEFIGLCPKVIVFRNGTIFDIFENEKVNANTLLEGMFGQTAGIGSTSISKSSNTNISGKVNDTNTNLRSADAQDKKIIKIIDFDKEKKSKGNNSDKKIKVKTF</sequence>
<keyword evidence="2" id="KW-0677">Repeat</keyword>